<dbReference type="SUPFAM" id="SSF52540">
    <property type="entry name" value="P-loop containing nucleoside triphosphate hydrolases"/>
    <property type="match status" value="1"/>
</dbReference>
<keyword evidence="4" id="KW-0067">ATP-binding</keyword>
<evidence type="ECO:0000256" key="5">
    <source>
        <dbReference type="PROSITE-ProRule" id="PRU00552"/>
    </source>
</evidence>
<dbReference type="InterPro" id="IPR014001">
    <property type="entry name" value="Helicase_ATP-bd"/>
</dbReference>
<evidence type="ECO:0000256" key="3">
    <source>
        <dbReference type="ARBA" id="ARBA00022806"/>
    </source>
</evidence>
<dbReference type="EMBL" id="JAHDYR010000005">
    <property type="protein sequence ID" value="KAG9396573.1"/>
    <property type="molecule type" value="Genomic_DNA"/>
</dbReference>
<organism evidence="9 10">
    <name type="scientific">Carpediemonas membranifera</name>
    <dbReference type="NCBI Taxonomy" id="201153"/>
    <lineage>
        <taxon>Eukaryota</taxon>
        <taxon>Metamonada</taxon>
        <taxon>Carpediemonas-like organisms</taxon>
        <taxon>Carpediemonas</taxon>
    </lineage>
</organism>
<feature type="domain" description="Helicase C-terminal" evidence="7">
    <location>
        <begin position="311"/>
        <end position="466"/>
    </location>
</feature>
<evidence type="ECO:0000256" key="4">
    <source>
        <dbReference type="ARBA" id="ARBA00022840"/>
    </source>
</evidence>
<feature type="domain" description="DEAD-box RNA helicase Q" evidence="8">
    <location>
        <begin position="64"/>
        <end position="92"/>
    </location>
</feature>
<comment type="caution">
    <text evidence="9">The sequence shown here is derived from an EMBL/GenBank/DDBJ whole genome shotgun (WGS) entry which is preliminary data.</text>
</comment>
<evidence type="ECO:0000259" key="7">
    <source>
        <dbReference type="PROSITE" id="PS51194"/>
    </source>
</evidence>
<evidence type="ECO:0000259" key="6">
    <source>
        <dbReference type="PROSITE" id="PS51192"/>
    </source>
</evidence>
<dbReference type="InterPro" id="IPR027417">
    <property type="entry name" value="P-loop_NTPase"/>
</dbReference>
<dbReference type="InterPro" id="IPR014014">
    <property type="entry name" value="RNA_helicase_DEAD_Q_motif"/>
</dbReference>
<dbReference type="Proteomes" id="UP000717585">
    <property type="component" value="Unassembled WGS sequence"/>
</dbReference>
<feature type="short sequence motif" description="Q motif" evidence="5">
    <location>
        <begin position="64"/>
        <end position="92"/>
    </location>
</feature>
<keyword evidence="3 9" id="KW-0347">Helicase</keyword>
<dbReference type="PANTHER" id="PTHR47959">
    <property type="entry name" value="ATP-DEPENDENT RNA HELICASE RHLE-RELATED"/>
    <property type="match status" value="1"/>
</dbReference>
<dbReference type="Gene3D" id="3.40.50.300">
    <property type="entry name" value="P-loop containing nucleotide triphosphate hydrolases"/>
    <property type="match status" value="2"/>
</dbReference>
<dbReference type="Pfam" id="PF00271">
    <property type="entry name" value="Helicase_C"/>
    <property type="match status" value="1"/>
</dbReference>
<keyword evidence="2" id="KW-0378">Hydrolase</keyword>
<dbReference type="PROSITE" id="PS51194">
    <property type="entry name" value="HELICASE_CTER"/>
    <property type="match status" value="1"/>
</dbReference>
<evidence type="ECO:0000256" key="2">
    <source>
        <dbReference type="ARBA" id="ARBA00022801"/>
    </source>
</evidence>
<dbReference type="CDD" id="cd18787">
    <property type="entry name" value="SF2_C_DEAD"/>
    <property type="match status" value="1"/>
</dbReference>
<dbReference type="SMART" id="SM00490">
    <property type="entry name" value="HELICc"/>
    <property type="match status" value="1"/>
</dbReference>
<dbReference type="AlphaFoldDB" id="A0A8J6B6B0"/>
<dbReference type="InterPro" id="IPR011545">
    <property type="entry name" value="DEAD/DEAH_box_helicase_dom"/>
</dbReference>
<protein>
    <submittedName>
        <fullName evidence="9">ATP-dependent RNA helicase DBP5</fullName>
    </submittedName>
</protein>
<keyword evidence="10" id="KW-1185">Reference proteome</keyword>
<reference evidence="9" key="1">
    <citation type="submission" date="2021-05" db="EMBL/GenBank/DDBJ databases">
        <title>A free-living protist that lacks canonical eukaryotic 1 DNA replication and segregation systems.</title>
        <authorList>
            <person name="Salas-Leiva D.E."/>
            <person name="Tromer E.C."/>
            <person name="Curtis B.A."/>
            <person name="Jerlstrom-Hultqvist J."/>
            <person name="Kolisko M."/>
            <person name="Yi Z."/>
            <person name="Salas-Leiva J.S."/>
            <person name="Gallot-Lavallee L."/>
            <person name="Kops G.J.P.L."/>
            <person name="Archibald J.M."/>
            <person name="Simpson A.G.B."/>
            <person name="Roger A.J."/>
        </authorList>
    </citation>
    <scope>NUCLEOTIDE SEQUENCE</scope>
    <source>
        <strain evidence="9">BICM</strain>
    </source>
</reference>
<gene>
    <name evidence="9" type="ORF">J8273_1581</name>
</gene>
<accession>A0A8J6B6B0</accession>
<evidence type="ECO:0000256" key="1">
    <source>
        <dbReference type="ARBA" id="ARBA00022741"/>
    </source>
</evidence>
<dbReference type="GO" id="GO:0003676">
    <property type="term" value="F:nucleic acid binding"/>
    <property type="evidence" value="ECO:0007669"/>
    <property type="project" value="InterPro"/>
</dbReference>
<dbReference type="GO" id="GO:0005524">
    <property type="term" value="F:ATP binding"/>
    <property type="evidence" value="ECO:0007669"/>
    <property type="project" value="UniProtKB-KW"/>
</dbReference>
<evidence type="ECO:0000313" key="9">
    <source>
        <dbReference type="EMBL" id="KAG9396573.1"/>
    </source>
</evidence>
<dbReference type="InterPro" id="IPR050079">
    <property type="entry name" value="DEAD_box_RNA_helicase"/>
</dbReference>
<sequence length="474" mass="52253">MAEEEKAVNAAISNIAVADDDEEIDMTGYGMGKDVSSHIDSTSLRCFSIADDSEVDISKHLQKEKFADFGIRKDIQKGIDLAGYNVPSMIQRATLGIVLDSNERLIAQAPTGTGKTAAFVIKMLSTVDETKAAPQVLCLVPTAELAHQIAKTVEVLGKKTNVRHRVVGTQMDETAVTEHIVIGTLGTLHRLIGKQIPTDDIICYVIDEADDLIKVLHPDAAASGKKRSDQHQQRAKKQLASISTRLTHPDLQILFFSATYNEDIRAISSTILQTGKRIAVGKEDDDIAEVNPQNIRHFTLPVAEFGDKYGALKVLWQTVLSGAQAIIFVATRKQAQQLADRLTADGHQVGCLQADLDHDQRRAVMADFRRAATKVLVCTDIISRGVDVPAVRVVVNYDMPSFLEAHNDTRVDTYLHRVGRCGRYGRDGFAVSLKLQTDANFDQVTKMVEARHGVKFETVGKERLLKIKEEMEGW</sequence>
<dbReference type="GO" id="GO:0005829">
    <property type="term" value="C:cytosol"/>
    <property type="evidence" value="ECO:0007669"/>
    <property type="project" value="TreeGrafter"/>
</dbReference>
<feature type="domain" description="Helicase ATP-binding" evidence="6">
    <location>
        <begin position="96"/>
        <end position="278"/>
    </location>
</feature>
<dbReference type="GO" id="GO:0016787">
    <property type="term" value="F:hydrolase activity"/>
    <property type="evidence" value="ECO:0007669"/>
    <property type="project" value="UniProtKB-KW"/>
</dbReference>
<dbReference type="SMART" id="SM00487">
    <property type="entry name" value="DEXDc"/>
    <property type="match status" value="1"/>
</dbReference>
<dbReference type="OrthoDB" id="10265785at2759"/>
<keyword evidence="1" id="KW-0547">Nucleotide-binding</keyword>
<dbReference type="InterPro" id="IPR001650">
    <property type="entry name" value="Helicase_C-like"/>
</dbReference>
<evidence type="ECO:0000259" key="8">
    <source>
        <dbReference type="PROSITE" id="PS51195"/>
    </source>
</evidence>
<dbReference type="PROSITE" id="PS51192">
    <property type="entry name" value="HELICASE_ATP_BIND_1"/>
    <property type="match status" value="1"/>
</dbReference>
<dbReference type="GO" id="GO:0003724">
    <property type="term" value="F:RNA helicase activity"/>
    <property type="evidence" value="ECO:0007669"/>
    <property type="project" value="InterPro"/>
</dbReference>
<proteinExistence type="predicted"/>
<evidence type="ECO:0000313" key="10">
    <source>
        <dbReference type="Proteomes" id="UP000717585"/>
    </source>
</evidence>
<dbReference type="Pfam" id="PF00270">
    <property type="entry name" value="DEAD"/>
    <property type="match status" value="1"/>
</dbReference>
<dbReference type="PANTHER" id="PTHR47959:SF13">
    <property type="entry name" value="ATP-DEPENDENT RNA HELICASE RHLE"/>
    <property type="match status" value="1"/>
</dbReference>
<name>A0A8J6B6B0_9EUKA</name>
<dbReference type="PROSITE" id="PS51195">
    <property type="entry name" value="Q_MOTIF"/>
    <property type="match status" value="1"/>
</dbReference>